<evidence type="ECO:0000313" key="1">
    <source>
        <dbReference type="EMBL" id="KDR20305.1"/>
    </source>
</evidence>
<proteinExistence type="predicted"/>
<gene>
    <name evidence="1" type="ORF">L798_05194</name>
</gene>
<evidence type="ECO:0000313" key="2">
    <source>
        <dbReference type="Proteomes" id="UP000027135"/>
    </source>
</evidence>
<dbReference type="EMBL" id="KK852609">
    <property type="protein sequence ID" value="KDR20305.1"/>
    <property type="molecule type" value="Genomic_DNA"/>
</dbReference>
<accession>A0A067RL88</accession>
<keyword evidence="2" id="KW-1185">Reference proteome</keyword>
<dbReference type="InParanoid" id="A0A067RL88"/>
<dbReference type="Proteomes" id="UP000027135">
    <property type="component" value="Unassembled WGS sequence"/>
</dbReference>
<protein>
    <submittedName>
        <fullName evidence="1">Uncharacterized protein</fullName>
    </submittedName>
</protein>
<dbReference type="AlphaFoldDB" id="A0A067RL88"/>
<organism evidence="1 2">
    <name type="scientific">Zootermopsis nevadensis</name>
    <name type="common">Dampwood termite</name>
    <dbReference type="NCBI Taxonomy" id="136037"/>
    <lineage>
        <taxon>Eukaryota</taxon>
        <taxon>Metazoa</taxon>
        <taxon>Ecdysozoa</taxon>
        <taxon>Arthropoda</taxon>
        <taxon>Hexapoda</taxon>
        <taxon>Insecta</taxon>
        <taxon>Pterygota</taxon>
        <taxon>Neoptera</taxon>
        <taxon>Polyneoptera</taxon>
        <taxon>Dictyoptera</taxon>
        <taxon>Blattodea</taxon>
        <taxon>Blattoidea</taxon>
        <taxon>Termitoidae</taxon>
        <taxon>Termopsidae</taxon>
        <taxon>Zootermopsis</taxon>
    </lineage>
</organism>
<sequence length="46" mass="5192">MPSPSTLQEKLVKCLELDDGYSSFGILYIQTHVLNQTNKDVVEISH</sequence>
<name>A0A067RL88_ZOONE</name>
<reference evidence="1 2" key="1">
    <citation type="journal article" date="2014" name="Nat. Commun.">
        <title>Molecular traces of alternative social organization in a termite genome.</title>
        <authorList>
            <person name="Terrapon N."/>
            <person name="Li C."/>
            <person name="Robertson H.M."/>
            <person name="Ji L."/>
            <person name="Meng X."/>
            <person name="Booth W."/>
            <person name="Chen Z."/>
            <person name="Childers C.P."/>
            <person name="Glastad K.M."/>
            <person name="Gokhale K."/>
            <person name="Gowin J."/>
            <person name="Gronenberg W."/>
            <person name="Hermansen R.A."/>
            <person name="Hu H."/>
            <person name="Hunt B.G."/>
            <person name="Huylmans A.K."/>
            <person name="Khalil S.M."/>
            <person name="Mitchell R.D."/>
            <person name="Munoz-Torres M.C."/>
            <person name="Mustard J.A."/>
            <person name="Pan H."/>
            <person name="Reese J.T."/>
            <person name="Scharf M.E."/>
            <person name="Sun F."/>
            <person name="Vogel H."/>
            <person name="Xiao J."/>
            <person name="Yang W."/>
            <person name="Yang Z."/>
            <person name="Yang Z."/>
            <person name="Zhou J."/>
            <person name="Zhu J."/>
            <person name="Brent C.S."/>
            <person name="Elsik C.G."/>
            <person name="Goodisman M.A."/>
            <person name="Liberles D.A."/>
            <person name="Roe R.M."/>
            <person name="Vargo E.L."/>
            <person name="Vilcinskas A."/>
            <person name="Wang J."/>
            <person name="Bornberg-Bauer E."/>
            <person name="Korb J."/>
            <person name="Zhang G."/>
            <person name="Liebig J."/>
        </authorList>
    </citation>
    <scope>NUCLEOTIDE SEQUENCE [LARGE SCALE GENOMIC DNA]</scope>
    <source>
        <tissue evidence="1">Whole organism</tissue>
    </source>
</reference>